<proteinExistence type="predicted"/>
<dbReference type="InterPro" id="IPR006597">
    <property type="entry name" value="Sel1-like"/>
</dbReference>
<evidence type="ECO:0000313" key="4">
    <source>
        <dbReference type="Proteomes" id="UP001596053"/>
    </source>
</evidence>
<dbReference type="Pfam" id="PF08238">
    <property type="entry name" value="Sel1"/>
    <property type="match status" value="3"/>
</dbReference>
<keyword evidence="4" id="KW-1185">Reference proteome</keyword>
<dbReference type="RefSeq" id="WP_377799912.1">
    <property type="nucleotide sequence ID" value="NZ_JBHSLW010000031.1"/>
</dbReference>
<dbReference type="InterPro" id="IPR011600">
    <property type="entry name" value="Pept_C14_caspase"/>
</dbReference>
<evidence type="ECO:0000259" key="2">
    <source>
        <dbReference type="Pfam" id="PF00656"/>
    </source>
</evidence>
<protein>
    <submittedName>
        <fullName evidence="3">Caspase family protein</fullName>
    </submittedName>
</protein>
<dbReference type="SUPFAM" id="SSF52129">
    <property type="entry name" value="Caspase-like"/>
    <property type="match status" value="1"/>
</dbReference>
<gene>
    <name evidence="3" type="ORF">ACFPOB_18900</name>
</gene>
<comment type="caution">
    <text evidence="3">The sequence shown here is derived from an EMBL/GenBank/DDBJ whole genome shotgun (WGS) entry which is preliminary data.</text>
</comment>
<feature type="signal peptide" evidence="1">
    <location>
        <begin position="1"/>
        <end position="24"/>
    </location>
</feature>
<feature type="chain" id="PRO_5045378009" evidence="1">
    <location>
        <begin position="25"/>
        <end position="684"/>
    </location>
</feature>
<dbReference type="SMART" id="SM00671">
    <property type="entry name" value="SEL1"/>
    <property type="match status" value="4"/>
</dbReference>
<dbReference type="Proteomes" id="UP001596053">
    <property type="component" value="Unassembled WGS sequence"/>
</dbReference>
<dbReference type="Gene3D" id="1.25.40.10">
    <property type="entry name" value="Tetratricopeptide repeat domain"/>
    <property type="match status" value="1"/>
</dbReference>
<dbReference type="SUPFAM" id="SSF81901">
    <property type="entry name" value="HCP-like"/>
    <property type="match status" value="1"/>
</dbReference>
<evidence type="ECO:0000313" key="3">
    <source>
        <dbReference type="EMBL" id="MFC5421629.1"/>
    </source>
</evidence>
<evidence type="ECO:0000256" key="1">
    <source>
        <dbReference type="SAM" id="SignalP"/>
    </source>
</evidence>
<feature type="domain" description="Peptidase C14 caspase" evidence="2">
    <location>
        <begin position="36"/>
        <end position="235"/>
    </location>
</feature>
<keyword evidence="1" id="KW-0732">Signal</keyword>
<sequence length="684" mass="73166">MALPAFLIAALLWLGLLSPSIAQAPPATLSDNAESIAVVIGNKIYKQTSTVDFAHNDAEAIKAYLTGTLGFREQNVFLLKDATLGELTQMFGSEANPQGGKLWRSAVEGRSNVFVYYSGHGVPDLATRQPFLLPQDGNPNASESGYALQTLYRNLELVRQKIGAQRQLIVMIDACFTGETGRKGESLLAVSAPGFTPAKPRTGGGIVKLVATSGTTPANWDETQKLGLFTSRFLMGAAGLARPAGAPETGPLAWSDLQRYLKDSVEAAARRDSGREQAPEIDLASIALPVAQPVPAVARAVALARDEASWQRAKAAGERSALEGYVARCGETCQYREAAMALLLEKSRSGEAATDEQNWVRLGGSGRYEDYLKGCGTVCAYRSLAEGYLGRTDASRDPRVQDCDELAGDPADPDRREGVKGVKFARIDARAAIAACKQAAESQPQIRRLSYQLGRAYDKAERYKDALAAYDKAADAGSAAAMNNLGALYENGQGSKVDLQKAFGLYEQAAGTGNAIAMSNVGRMLQYGRGRARDEAASLRWYQKAAEAGDAFSIAKLVPAYLEGRPGFPRNPQKGFDLFRQAADKGDPIAMVSMATLIDNGFGSYFPGTSSLQMLMKALAKGEAGAAAISSSDVSEQKLKPDTIRALQRAAQKADHYSGAIDGRFNPVFVRALDGYARSLEQEH</sequence>
<dbReference type="PANTHER" id="PTHR11102">
    <property type="entry name" value="SEL-1-LIKE PROTEIN"/>
    <property type="match status" value="1"/>
</dbReference>
<dbReference type="InterPro" id="IPR050767">
    <property type="entry name" value="Sel1_AlgK"/>
</dbReference>
<dbReference type="Pfam" id="PF00656">
    <property type="entry name" value="Peptidase_C14"/>
    <property type="match status" value="1"/>
</dbReference>
<dbReference type="Gene3D" id="3.40.50.1460">
    <property type="match status" value="1"/>
</dbReference>
<dbReference type="InterPro" id="IPR029030">
    <property type="entry name" value="Caspase-like_dom_sf"/>
</dbReference>
<accession>A0ABW0IU11</accession>
<dbReference type="PANTHER" id="PTHR11102:SF160">
    <property type="entry name" value="ERAD-ASSOCIATED E3 UBIQUITIN-PROTEIN LIGASE COMPONENT HRD3"/>
    <property type="match status" value="1"/>
</dbReference>
<organism evidence="3 4">
    <name type="scientific">Bosea eneae</name>
    <dbReference type="NCBI Taxonomy" id="151454"/>
    <lineage>
        <taxon>Bacteria</taxon>
        <taxon>Pseudomonadati</taxon>
        <taxon>Pseudomonadota</taxon>
        <taxon>Alphaproteobacteria</taxon>
        <taxon>Hyphomicrobiales</taxon>
        <taxon>Boseaceae</taxon>
        <taxon>Bosea</taxon>
    </lineage>
</organism>
<dbReference type="InterPro" id="IPR011990">
    <property type="entry name" value="TPR-like_helical_dom_sf"/>
</dbReference>
<reference evidence="4" key="1">
    <citation type="journal article" date="2019" name="Int. J. Syst. Evol. Microbiol.">
        <title>The Global Catalogue of Microorganisms (GCM) 10K type strain sequencing project: providing services to taxonomists for standard genome sequencing and annotation.</title>
        <authorList>
            <consortium name="The Broad Institute Genomics Platform"/>
            <consortium name="The Broad Institute Genome Sequencing Center for Infectious Disease"/>
            <person name="Wu L."/>
            <person name="Ma J."/>
        </authorList>
    </citation>
    <scope>NUCLEOTIDE SEQUENCE [LARGE SCALE GENOMIC DNA]</scope>
    <source>
        <strain evidence="4">NCAIM B.01391</strain>
    </source>
</reference>
<name>A0ABW0IU11_9HYPH</name>
<dbReference type="EMBL" id="JBHSLW010000031">
    <property type="protein sequence ID" value="MFC5421629.1"/>
    <property type="molecule type" value="Genomic_DNA"/>
</dbReference>